<dbReference type="RefSeq" id="WP_162084102.1">
    <property type="nucleotide sequence ID" value="NZ_AP021881.1"/>
</dbReference>
<accession>A0A809RET2</accession>
<dbReference type="Proteomes" id="UP000463939">
    <property type="component" value="Chromosome"/>
</dbReference>
<protein>
    <submittedName>
        <fullName evidence="1">Uncharacterized protein</fullName>
    </submittedName>
</protein>
<organism evidence="1 2">
    <name type="scientific">Sulfuriferula nivalis</name>
    <dbReference type="NCBI Taxonomy" id="2675298"/>
    <lineage>
        <taxon>Bacteria</taxon>
        <taxon>Pseudomonadati</taxon>
        <taxon>Pseudomonadota</taxon>
        <taxon>Betaproteobacteria</taxon>
        <taxon>Nitrosomonadales</taxon>
        <taxon>Sulfuricellaceae</taxon>
        <taxon>Sulfuriferula</taxon>
    </lineage>
</organism>
<name>A0A809RET2_9PROT</name>
<dbReference type="EMBL" id="AP021881">
    <property type="protein sequence ID" value="BBP00136.1"/>
    <property type="molecule type" value="Genomic_DNA"/>
</dbReference>
<reference evidence="2" key="1">
    <citation type="submission" date="2019-11" db="EMBL/GenBank/DDBJ databases">
        <title>Isolation and characterization of a novel species in the genus Sulfuriferula.</title>
        <authorList>
            <person name="Mochizuki J."/>
            <person name="Kojima H."/>
            <person name="Fukui M."/>
        </authorList>
    </citation>
    <scope>NUCLEOTIDE SEQUENCE [LARGE SCALE GENOMIC DNA]</scope>
    <source>
        <strain evidence="2">SGTM</strain>
    </source>
</reference>
<proteinExistence type="predicted"/>
<sequence length="357" mass="40026">MAPFSFRAEFEEGRSIDIVPTFIHPRGVEEIHKLEEDDTSAFELTFEGENAIVDGVVSPGRATVKTKVAFNNPTTIFALVRGGWLPLPFSIPARFLVDRNVVISLRKIREGKVAANAQALQWWTNFFAEGTGMFNPLPYAFEAGFRRKPTMAEFVSAFDEGSSELRDALPECHIVRFEDTHYRAAYAQLEAFDERNERETKFLQTACPLVIQRVPRRTEVEVAEAIVRIADKFELTRGSLATLAVLSCLYEDIHGTKPAIGRRILKPRSVYSEADAFNALSDLRHIELAAAGQAYLKQDAFSLCTCDRPMALLWSALSARGECSPDGSIEFTFDLTSDLFSRLSEDELLDLKQLLCI</sequence>
<dbReference type="KEGG" id="sniv:SFSGTM_08440"/>
<keyword evidence="2" id="KW-1185">Reference proteome</keyword>
<evidence type="ECO:0000313" key="2">
    <source>
        <dbReference type="Proteomes" id="UP000463939"/>
    </source>
</evidence>
<evidence type="ECO:0000313" key="1">
    <source>
        <dbReference type="EMBL" id="BBP00136.1"/>
    </source>
</evidence>
<dbReference type="AlphaFoldDB" id="A0A809RET2"/>
<gene>
    <name evidence="1" type="ORF">SFSGTM_08440</name>
</gene>